<dbReference type="RefSeq" id="WP_150402410.1">
    <property type="nucleotide sequence ID" value="NZ_VXLC01000004.1"/>
</dbReference>
<gene>
    <name evidence="5" type="ORF">F3087_14395</name>
</gene>
<dbReference type="Proteomes" id="UP000323876">
    <property type="component" value="Unassembled WGS sequence"/>
</dbReference>
<dbReference type="InterPro" id="IPR000835">
    <property type="entry name" value="HTH_MarR-typ"/>
</dbReference>
<dbReference type="InterPro" id="IPR036390">
    <property type="entry name" value="WH_DNA-bd_sf"/>
</dbReference>
<evidence type="ECO:0000256" key="3">
    <source>
        <dbReference type="ARBA" id="ARBA00023163"/>
    </source>
</evidence>
<accession>A0A5N0EFW3</accession>
<keyword evidence="6" id="KW-1185">Reference proteome</keyword>
<keyword evidence="1" id="KW-0805">Transcription regulation</keyword>
<comment type="caution">
    <text evidence="5">The sequence shown here is derived from an EMBL/GenBank/DDBJ whole genome shotgun (WGS) entry which is preliminary data.</text>
</comment>
<keyword evidence="2" id="KW-0238">DNA-binding</keyword>
<dbReference type="OrthoDB" id="4629660at2"/>
<proteinExistence type="predicted"/>
<sequence length="145" mass="15402">MDNSTAPAALEELARLVRRASQELDRAIATSLGENSVVRWHALAAVVDGVGYPMSHLAEATLLTGANLTRLIDGMIADNLVHRKVDDTDRRRVLVFPTHRGVLAFQAMNRAVGASGLDALAAGNARLAKSLAGLVDQLHTEPATT</sequence>
<keyword evidence="3" id="KW-0804">Transcription</keyword>
<dbReference type="PANTHER" id="PTHR33164:SF64">
    <property type="entry name" value="TRANSCRIPTIONAL REGULATOR SLYA"/>
    <property type="match status" value="1"/>
</dbReference>
<dbReference type="InterPro" id="IPR036388">
    <property type="entry name" value="WH-like_DNA-bd_sf"/>
</dbReference>
<dbReference type="AlphaFoldDB" id="A0A5N0EFW3"/>
<evidence type="ECO:0000259" key="4">
    <source>
        <dbReference type="PROSITE" id="PS50995"/>
    </source>
</evidence>
<feature type="domain" description="HTH marR-type" evidence="4">
    <location>
        <begin position="10"/>
        <end position="140"/>
    </location>
</feature>
<evidence type="ECO:0000256" key="2">
    <source>
        <dbReference type="ARBA" id="ARBA00023125"/>
    </source>
</evidence>
<dbReference type="PROSITE" id="PS50995">
    <property type="entry name" value="HTH_MARR_2"/>
    <property type="match status" value="1"/>
</dbReference>
<dbReference type="EMBL" id="VXLC01000004">
    <property type="protein sequence ID" value="KAA8888242.1"/>
    <property type="molecule type" value="Genomic_DNA"/>
</dbReference>
<reference evidence="5 6" key="1">
    <citation type="submission" date="2019-09" db="EMBL/GenBank/DDBJ databases">
        <authorList>
            <person name="Wang X."/>
        </authorList>
    </citation>
    <scope>NUCLEOTIDE SEQUENCE [LARGE SCALE GENOMIC DNA]</scope>
    <source>
        <strain evidence="5 6">CICC 11023</strain>
    </source>
</reference>
<dbReference type="SUPFAM" id="SSF46785">
    <property type="entry name" value="Winged helix' DNA-binding domain"/>
    <property type="match status" value="1"/>
</dbReference>
<dbReference type="Gene3D" id="1.10.10.10">
    <property type="entry name" value="Winged helix-like DNA-binding domain superfamily/Winged helix DNA-binding domain"/>
    <property type="match status" value="1"/>
</dbReference>
<dbReference type="GO" id="GO:0003677">
    <property type="term" value="F:DNA binding"/>
    <property type="evidence" value="ECO:0007669"/>
    <property type="project" value="UniProtKB-KW"/>
</dbReference>
<dbReference type="Pfam" id="PF12802">
    <property type="entry name" value="MarR_2"/>
    <property type="match status" value="1"/>
</dbReference>
<organism evidence="5 6">
    <name type="scientific">Nocardia colli</name>
    <dbReference type="NCBI Taxonomy" id="2545717"/>
    <lineage>
        <taxon>Bacteria</taxon>
        <taxon>Bacillati</taxon>
        <taxon>Actinomycetota</taxon>
        <taxon>Actinomycetes</taxon>
        <taxon>Mycobacteriales</taxon>
        <taxon>Nocardiaceae</taxon>
        <taxon>Nocardia</taxon>
    </lineage>
</organism>
<dbReference type="SMART" id="SM00347">
    <property type="entry name" value="HTH_MARR"/>
    <property type="match status" value="1"/>
</dbReference>
<protein>
    <submittedName>
        <fullName evidence="5">MarR family transcriptional regulator</fullName>
    </submittedName>
</protein>
<dbReference type="GO" id="GO:0003700">
    <property type="term" value="F:DNA-binding transcription factor activity"/>
    <property type="evidence" value="ECO:0007669"/>
    <property type="project" value="InterPro"/>
</dbReference>
<evidence type="ECO:0000313" key="5">
    <source>
        <dbReference type="EMBL" id="KAA8888242.1"/>
    </source>
</evidence>
<name>A0A5N0EFW3_9NOCA</name>
<dbReference type="GO" id="GO:0006950">
    <property type="term" value="P:response to stress"/>
    <property type="evidence" value="ECO:0007669"/>
    <property type="project" value="TreeGrafter"/>
</dbReference>
<dbReference type="InterPro" id="IPR039422">
    <property type="entry name" value="MarR/SlyA-like"/>
</dbReference>
<dbReference type="PANTHER" id="PTHR33164">
    <property type="entry name" value="TRANSCRIPTIONAL REGULATOR, MARR FAMILY"/>
    <property type="match status" value="1"/>
</dbReference>
<evidence type="ECO:0000313" key="6">
    <source>
        <dbReference type="Proteomes" id="UP000323876"/>
    </source>
</evidence>
<evidence type="ECO:0000256" key="1">
    <source>
        <dbReference type="ARBA" id="ARBA00023015"/>
    </source>
</evidence>